<feature type="region of interest" description="Disordered" evidence="1">
    <location>
        <begin position="1"/>
        <end position="70"/>
    </location>
</feature>
<dbReference type="AlphaFoldDB" id="A0A6P5TXE9"/>
<feature type="compositionally biased region" description="Basic and acidic residues" evidence="1">
    <location>
        <begin position="17"/>
        <end position="41"/>
    </location>
</feature>
<protein>
    <submittedName>
        <fullName evidence="3">Uncharacterized protein LOC110772322</fullName>
    </submittedName>
</protein>
<dbReference type="KEGG" id="pavi:110772322"/>
<evidence type="ECO:0000256" key="1">
    <source>
        <dbReference type="SAM" id="MobiDB-lite"/>
    </source>
</evidence>
<dbReference type="RefSeq" id="XP_021832448.1">
    <property type="nucleotide sequence ID" value="XM_021976756.1"/>
</dbReference>
<feature type="compositionally biased region" description="Polar residues" evidence="1">
    <location>
        <begin position="56"/>
        <end position="70"/>
    </location>
</feature>
<dbReference type="Proteomes" id="UP000515124">
    <property type="component" value="Unplaced"/>
</dbReference>
<gene>
    <name evidence="3" type="primary">LOC110772322</name>
</gene>
<proteinExistence type="predicted"/>
<accession>A0A6P5TXE9</accession>
<dbReference type="GeneID" id="110772322"/>
<sequence>MGKELITSYTSTAAIHEAPKERTEEAPKQDEAGKLLKELAKKKFPRPGKGTEQVELPQNKTSEAANPNGTNKGLASILRNLVNAIGGHHVGVFGCNNGAQGTRCNIEDNKIESKDSHHVGVFDCGNEYKKPNYFDISHLIIVCLVLLCFAMYKY</sequence>
<keyword evidence="2" id="KW-1185">Reference proteome</keyword>
<evidence type="ECO:0000313" key="3">
    <source>
        <dbReference type="RefSeq" id="XP_021832448.1"/>
    </source>
</evidence>
<organism evidence="2 3">
    <name type="scientific">Prunus avium</name>
    <name type="common">Cherry</name>
    <name type="synonym">Cerasus avium</name>
    <dbReference type="NCBI Taxonomy" id="42229"/>
    <lineage>
        <taxon>Eukaryota</taxon>
        <taxon>Viridiplantae</taxon>
        <taxon>Streptophyta</taxon>
        <taxon>Embryophyta</taxon>
        <taxon>Tracheophyta</taxon>
        <taxon>Spermatophyta</taxon>
        <taxon>Magnoliopsida</taxon>
        <taxon>eudicotyledons</taxon>
        <taxon>Gunneridae</taxon>
        <taxon>Pentapetalae</taxon>
        <taxon>rosids</taxon>
        <taxon>fabids</taxon>
        <taxon>Rosales</taxon>
        <taxon>Rosaceae</taxon>
        <taxon>Amygdaloideae</taxon>
        <taxon>Amygdaleae</taxon>
        <taxon>Prunus</taxon>
    </lineage>
</organism>
<reference evidence="3" key="1">
    <citation type="submission" date="2025-08" db="UniProtKB">
        <authorList>
            <consortium name="RefSeq"/>
        </authorList>
    </citation>
    <scope>IDENTIFICATION</scope>
</reference>
<evidence type="ECO:0000313" key="2">
    <source>
        <dbReference type="Proteomes" id="UP000515124"/>
    </source>
</evidence>
<name>A0A6P5TXE9_PRUAV</name>